<dbReference type="EMBL" id="LMWW01000004">
    <property type="protein sequence ID" value="KUN88472.1"/>
    <property type="molecule type" value="Genomic_DNA"/>
</dbReference>
<protein>
    <recommendedName>
        <fullName evidence="5">Integral membrane protein</fullName>
    </recommendedName>
</protein>
<feature type="transmembrane region" description="Helical" evidence="2">
    <location>
        <begin position="319"/>
        <end position="343"/>
    </location>
</feature>
<feature type="transmembrane region" description="Helical" evidence="2">
    <location>
        <begin position="277"/>
        <end position="299"/>
    </location>
</feature>
<feature type="transmembrane region" description="Helical" evidence="2">
    <location>
        <begin position="413"/>
        <end position="435"/>
    </location>
</feature>
<evidence type="ECO:0008006" key="5">
    <source>
        <dbReference type="Google" id="ProtNLM"/>
    </source>
</evidence>
<proteinExistence type="predicted"/>
<feature type="transmembrane region" description="Helical" evidence="2">
    <location>
        <begin position="534"/>
        <end position="555"/>
    </location>
</feature>
<accession>A0A101T9Z0</accession>
<feature type="transmembrane region" description="Helical" evidence="2">
    <location>
        <begin position="178"/>
        <end position="196"/>
    </location>
</feature>
<dbReference type="AlphaFoldDB" id="A0A101T9Z0"/>
<evidence type="ECO:0000256" key="2">
    <source>
        <dbReference type="SAM" id="Phobius"/>
    </source>
</evidence>
<name>A0A101T9Z0_9ACTN</name>
<feature type="compositionally biased region" description="Basic and acidic residues" evidence="1">
    <location>
        <begin position="640"/>
        <end position="653"/>
    </location>
</feature>
<evidence type="ECO:0000313" key="3">
    <source>
        <dbReference type="EMBL" id="KUN88472.1"/>
    </source>
</evidence>
<organism evidence="3 4">
    <name type="scientific">Streptomyces griseoruber</name>
    <dbReference type="NCBI Taxonomy" id="1943"/>
    <lineage>
        <taxon>Bacteria</taxon>
        <taxon>Bacillati</taxon>
        <taxon>Actinomycetota</taxon>
        <taxon>Actinomycetes</taxon>
        <taxon>Kitasatosporales</taxon>
        <taxon>Streptomycetaceae</taxon>
        <taxon>Streptomyces</taxon>
    </lineage>
</organism>
<feature type="transmembrane region" description="Helical" evidence="2">
    <location>
        <begin position="238"/>
        <end position="257"/>
    </location>
</feature>
<reference evidence="3 4" key="1">
    <citation type="submission" date="2015-10" db="EMBL/GenBank/DDBJ databases">
        <title>Draft genome sequence of Streptomyces griseoruber DSM 40281, type strain for the species Streptomyces griseoruber.</title>
        <authorList>
            <person name="Ruckert C."/>
            <person name="Winkler A."/>
            <person name="Kalinowski J."/>
            <person name="Kampfer P."/>
            <person name="Glaeser S."/>
        </authorList>
    </citation>
    <scope>NUCLEOTIDE SEQUENCE [LARGE SCALE GENOMIC DNA]</scope>
    <source>
        <strain evidence="3 4">DSM 40281</strain>
    </source>
</reference>
<keyword evidence="4" id="KW-1185">Reference proteome</keyword>
<keyword evidence="2" id="KW-0472">Membrane</keyword>
<dbReference type="STRING" id="1943.AQJ64_03105"/>
<evidence type="ECO:0000313" key="4">
    <source>
        <dbReference type="Proteomes" id="UP000052982"/>
    </source>
</evidence>
<keyword evidence="2" id="KW-0812">Transmembrane</keyword>
<sequence length="853" mass="91539">MDRYVSQDISGWTELRVHGVSGTPPETELCHPAVALVAGDRLAGFYRRIWECARGAPDRPDFRREGYAWGKLTSGDNSRALWLLLLPFMFLNLAYYMDPGHRVVGGHTRVVPERNAVQRLLALSLTGTYVLAATSVSMDLVAWQCGAHTGPSQPTCSSGGFWLNWLHYGWLDSTGRHLAVASIVPLALVGLLWWTARRTWATMEAQQVPQVDRVADVRLPLEDRRLWNGRGPVRKLRALHVAGALALVGVLLLAPLLPGADLTTLSHGGTWHPAAAVVRNLLLLALLLVVALVVAWVPLVKDRDRPGQDAPRTDDDGDLYRILPWLVAALVACALAVACWGAANAGPTDTTAGTTALPWQTGAVRWLLIAQGALLVLLAASHVVRGTARTTPADRDVLGNPGFPRPAWGGMSMAGVALLATLLATALAAGVTLRVAEMLGAPTVPGHSTGDQRPLVVSIVYFWAAVCALALVVVALLLAARAWAGMRRGRAEQLHHVEAFYPPGDVRTAPRGRRRHIAGVWARARGLGPAAESALGLLLLAAAVIVAAGVALDLALGTRLVTDGSRWLTTAANLVLTGLVAGLLWAGRQAYRNESFRRTVGILWDVGTFWPRATHPFAPPCYAERTVPDLLTRLEHLTGTTGEHREHREHPEPQEPQIPRGGRVLLSCHSQGSVIGAAVLMQANTAAGVRTALLTYGCPLTGLYARFFPAYFDAGAVHRLGQLLAHEEGELPAPGEDPGLAKDTRWYNLYRASDPIGGWVVRDTAPLRPGDPLRRGDRQLLDPMKLCKQPGDTCYQPPKGHSDYFSDPAFDACVRDLVGGGTGPRLIAPPPTAVPVVLSESVDGAAPVTQARL</sequence>
<dbReference type="Proteomes" id="UP000052982">
    <property type="component" value="Unassembled WGS sequence"/>
</dbReference>
<comment type="caution">
    <text evidence="3">The sequence shown here is derived from an EMBL/GenBank/DDBJ whole genome shotgun (WGS) entry which is preliminary data.</text>
</comment>
<feature type="region of interest" description="Disordered" evidence="1">
    <location>
        <begin position="640"/>
        <end position="659"/>
    </location>
</feature>
<evidence type="ECO:0000256" key="1">
    <source>
        <dbReference type="SAM" id="MobiDB-lite"/>
    </source>
</evidence>
<keyword evidence="2" id="KW-1133">Transmembrane helix</keyword>
<feature type="transmembrane region" description="Helical" evidence="2">
    <location>
        <begin position="80"/>
        <end position="97"/>
    </location>
</feature>
<feature type="transmembrane region" description="Helical" evidence="2">
    <location>
        <begin position="567"/>
        <end position="587"/>
    </location>
</feature>
<feature type="transmembrane region" description="Helical" evidence="2">
    <location>
        <begin position="363"/>
        <end position="384"/>
    </location>
</feature>
<gene>
    <name evidence="3" type="ORF">AQJ64_03105</name>
</gene>
<feature type="transmembrane region" description="Helical" evidence="2">
    <location>
        <begin position="455"/>
        <end position="480"/>
    </location>
</feature>